<name>A0ABR0BUU8_PURLI</name>
<dbReference type="Proteomes" id="UP001287286">
    <property type="component" value="Unassembled WGS sequence"/>
</dbReference>
<reference evidence="2 3" key="1">
    <citation type="journal article" date="2024" name="Microbiol. Resour. Announc.">
        <title>Genome annotations for the ascomycete fungi Trichoderma harzianum, Trichoderma aggressivum, and Purpureocillium lilacinum.</title>
        <authorList>
            <person name="Beijen E.P.W."/>
            <person name="Ohm R.A."/>
        </authorList>
    </citation>
    <scope>NUCLEOTIDE SEQUENCE [LARGE SCALE GENOMIC DNA]</scope>
    <source>
        <strain evidence="2 3">CBS 150709</strain>
    </source>
</reference>
<feature type="compositionally biased region" description="Basic and acidic residues" evidence="1">
    <location>
        <begin position="794"/>
        <end position="804"/>
    </location>
</feature>
<feature type="compositionally biased region" description="Basic and acidic residues" evidence="1">
    <location>
        <begin position="749"/>
        <end position="758"/>
    </location>
</feature>
<protein>
    <submittedName>
        <fullName evidence="2">Uncharacterized protein</fullName>
    </submittedName>
</protein>
<proteinExistence type="predicted"/>
<evidence type="ECO:0000256" key="1">
    <source>
        <dbReference type="SAM" id="MobiDB-lite"/>
    </source>
</evidence>
<evidence type="ECO:0000313" key="3">
    <source>
        <dbReference type="Proteomes" id="UP001287286"/>
    </source>
</evidence>
<accession>A0ABR0BUU8</accession>
<gene>
    <name evidence="2" type="ORF">Purlil1_7847</name>
</gene>
<feature type="region of interest" description="Disordered" evidence="1">
    <location>
        <begin position="546"/>
        <end position="570"/>
    </location>
</feature>
<feature type="compositionally biased region" description="Basic and acidic residues" evidence="1">
    <location>
        <begin position="464"/>
        <end position="483"/>
    </location>
</feature>
<dbReference type="EMBL" id="JAWRVI010000029">
    <property type="protein sequence ID" value="KAK4087790.1"/>
    <property type="molecule type" value="Genomic_DNA"/>
</dbReference>
<evidence type="ECO:0000313" key="2">
    <source>
        <dbReference type="EMBL" id="KAK4087790.1"/>
    </source>
</evidence>
<sequence length="816" mass="85046">MPCVAPGHCGPPSIALPYSCAHTSPLESAASYGGNGGATELENSTPLLLRTAVGSWIRQGPGGPVATVGMMKFISAGPPPTGATTFRGSAALGPPPPRQNGKRAGWQGTPSPRYPVPRPRQLSVQRAQQGGKGTDRPPQLLPPNLEGGGPTRVARLQEVAAWRGGLPLSRLKLGNLRGRQGVSAGPGTRNLLLRLPVFLLACPSTARAAMPPLAIEGEGLGEPPANGAQGMGGRGRQGMVVVTAGGMRVIGRTGKAHARAMNALWGPRMEESDMARQARGGIPTPRAAAVAAAASATASVYYQSKRTAPFVHPRQTGQARMGACRCQNGAKRDAGCSRPGTWAGANEANMSVTGIASRLRLGLPGLAGIMAWAARRTAAVAPKAEARVSIRRMIPRPWRSWQMHAIATTRRRCASSRAGEARRVARPMPCTRYGPSPGPGPSACQLPRHGRGDRPLMTAADGGGAKKAENEAPESNRKEEGPRAQDGGLTPIQGGNAPRRILEWATGAWTDAEVPGVRAGCLPRVITQPPGAEVAARVGASSVALFRPPPTVGSSPSPSKDPPRSTASARVPAVKPAGGACVPEALAAGVPQDESRLAGRRKKGVTMVDGWIVGGGHGGARGCATGRVGGSVLPPAPEFGARPLSPRRGWALTFTFTFAMIPAGSVSAMRTLKLSPKASQARVALPHDYADMPHRPAGLGWLPEARQSSARCQSANLNEKFAPRRQERAMEVAFRGSGRVPRPVSQRTDGARPSDHLLWRCQPPRHRRRPVAPGSWLVAGLARAGGSVRFRRPPRDVVVDDKDAGATGSAATSSVR</sequence>
<feature type="compositionally biased region" description="Low complexity" evidence="1">
    <location>
        <begin position="805"/>
        <end position="816"/>
    </location>
</feature>
<feature type="region of interest" description="Disordered" evidence="1">
    <location>
        <begin position="409"/>
        <end position="497"/>
    </location>
</feature>
<feature type="region of interest" description="Disordered" evidence="1">
    <location>
        <begin position="737"/>
        <end position="758"/>
    </location>
</feature>
<keyword evidence="3" id="KW-1185">Reference proteome</keyword>
<comment type="caution">
    <text evidence="2">The sequence shown here is derived from an EMBL/GenBank/DDBJ whole genome shotgun (WGS) entry which is preliminary data.</text>
</comment>
<organism evidence="2 3">
    <name type="scientific">Purpureocillium lilacinum</name>
    <name type="common">Paecilomyces lilacinus</name>
    <dbReference type="NCBI Taxonomy" id="33203"/>
    <lineage>
        <taxon>Eukaryota</taxon>
        <taxon>Fungi</taxon>
        <taxon>Dikarya</taxon>
        <taxon>Ascomycota</taxon>
        <taxon>Pezizomycotina</taxon>
        <taxon>Sordariomycetes</taxon>
        <taxon>Hypocreomycetidae</taxon>
        <taxon>Hypocreales</taxon>
        <taxon>Ophiocordycipitaceae</taxon>
        <taxon>Purpureocillium</taxon>
    </lineage>
</organism>
<feature type="region of interest" description="Disordered" evidence="1">
    <location>
        <begin position="79"/>
        <end position="150"/>
    </location>
</feature>
<feature type="region of interest" description="Disordered" evidence="1">
    <location>
        <begin position="794"/>
        <end position="816"/>
    </location>
</feature>